<dbReference type="NCBIfam" id="TIGR03284">
    <property type="entry name" value="thym_sym"/>
    <property type="match status" value="1"/>
</dbReference>
<dbReference type="Pfam" id="PF00303">
    <property type="entry name" value="Thymidylat_synt"/>
    <property type="match status" value="1"/>
</dbReference>
<dbReference type="GO" id="GO:0005829">
    <property type="term" value="C:cytosol"/>
    <property type="evidence" value="ECO:0007669"/>
    <property type="project" value="TreeGrafter"/>
</dbReference>
<dbReference type="GO" id="GO:0004799">
    <property type="term" value="F:thymidylate synthase activity"/>
    <property type="evidence" value="ECO:0007669"/>
    <property type="project" value="UniProtKB-EC"/>
</dbReference>
<dbReference type="GO" id="GO:0006231">
    <property type="term" value="P:dTMP biosynthetic process"/>
    <property type="evidence" value="ECO:0007669"/>
    <property type="project" value="InterPro"/>
</dbReference>
<dbReference type="PROSITE" id="PS00091">
    <property type="entry name" value="THYMIDYLATE_SYNTHASE"/>
    <property type="match status" value="1"/>
</dbReference>
<gene>
    <name evidence="6" type="primary">thyA1_4</name>
    <name evidence="6" type="ORF">SDC9_121030</name>
</gene>
<dbReference type="Gene3D" id="3.30.572.10">
    <property type="entry name" value="Thymidylate synthase/dCMP hydroxymethylase domain"/>
    <property type="match status" value="1"/>
</dbReference>
<reference evidence="6" key="1">
    <citation type="submission" date="2019-08" db="EMBL/GenBank/DDBJ databases">
        <authorList>
            <person name="Kucharzyk K."/>
            <person name="Murdoch R.W."/>
            <person name="Higgins S."/>
            <person name="Loffler F."/>
        </authorList>
    </citation>
    <scope>NUCLEOTIDE SEQUENCE</scope>
</reference>
<dbReference type="PANTHER" id="PTHR11548:SF1">
    <property type="entry name" value="THYMIDYLATE SYNTHASE 1"/>
    <property type="match status" value="1"/>
</dbReference>
<evidence type="ECO:0000259" key="5">
    <source>
        <dbReference type="Pfam" id="PF00303"/>
    </source>
</evidence>
<dbReference type="CDD" id="cd00351">
    <property type="entry name" value="TS_Pyrimidine_HMase"/>
    <property type="match status" value="1"/>
</dbReference>
<evidence type="ECO:0000256" key="2">
    <source>
        <dbReference type="ARBA" id="ARBA00022603"/>
    </source>
</evidence>
<dbReference type="InterPro" id="IPR023451">
    <property type="entry name" value="Thymidate_synth/dCMP_Mease_dom"/>
</dbReference>
<comment type="caution">
    <text evidence="6">The sequence shown here is derived from an EMBL/GenBank/DDBJ whole genome shotgun (WGS) entry which is preliminary data.</text>
</comment>
<proteinExistence type="inferred from homology"/>
<evidence type="ECO:0000313" key="6">
    <source>
        <dbReference type="EMBL" id="MPM74045.1"/>
    </source>
</evidence>
<dbReference type="EMBL" id="VSSQ01025718">
    <property type="protein sequence ID" value="MPM74045.1"/>
    <property type="molecule type" value="Genomic_DNA"/>
</dbReference>
<dbReference type="InterPro" id="IPR036926">
    <property type="entry name" value="Thymidate_synth/dCMP_Mease_sf"/>
</dbReference>
<accession>A0A645CAU4</accession>
<protein>
    <recommendedName>
        <fullName evidence="1">thymidylate synthase</fullName>
        <ecNumber evidence="1">2.1.1.45</ecNumber>
    </recommendedName>
</protein>
<dbReference type="HAMAP" id="MF_00008">
    <property type="entry name" value="Thymidy_synth_bact"/>
    <property type="match status" value="1"/>
</dbReference>
<keyword evidence="2 6" id="KW-0489">Methyltransferase</keyword>
<feature type="domain" description="Thymidylate synthase/dCMP hydroxymethylase" evidence="5">
    <location>
        <begin position="8"/>
        <end position="269"/>
    </location>
</feature>
<dbReference type="EC" id="2.1.1.45" evidence="1"/>
<dbReference type="SUPFAM" id="SSF55831">
    <property type="entry name" value="Thymidylate synthase/dCMP hydroxymethylase"/>
    <property type="match status" value="1"/>
</dbReference>
<organism evidence="6">
    <name type="scientific">bioreactor metagenome</name>
    <dbReference type="NCBI Taxonomy" id="1076179"/>
    <lineage>
        <taxon>unclassified sequences</taxon>
        <taxon>metagenomes</taxon>
        <taxon>ecological metagenomes</taxon>
    </lineage>
</organism>
<evidence type="ECO:0000256" key="4">
    <source>
        <dbReference type="ARBA" id="ARBA00022727"/>
    </source>
</evidence>
<evidence type="ECO:0000256" key="1">
    <source>
        <dbReference type="ARBA" id="ARBA00011947"/>
    </source>
</evidence>
<dbReference type="PANTHER" id="PTHR11548">
    <property type="entry name" value="THYMIDYLATE SYNTHASE 1"/>
    <property type="match status" value="1"/>
</dbReference>
<dbReference type="PRINTS" id="PR00108">
    <property type="entry name" value="THYMDSNTHASE"/>
</dbReference>
<keyword evidence="3 6" id="KW-0808">Transferase</keyword>
<dbReference type="InterPro" id="IPR000398">
    <property type="entry name" value="Thymidylate_synthase"/>
</dbReference>
<evidence type="ECO:0000256" key="3">
    <source>
        <dbReference type="ARBA" id="ARBA00022679"/>
    </source>
</evidence>
<dbReference type="GO" id="GO:0032259">
    <property type="term" value="P:methylation"/>
    <property type="evidence" value="ECO:0007669"/>
    <property type="project" value="UniProtKB-KW"/>
</dbReference>
<name>A0A645CAU4_9ZZZZ</name>
<dbReference type="InterPro" id="IPR045097">
    <property type="entry name" value="Thymidate_synth/dCMP_Mease"/>
</dbReference>
<dbReference type="InterPro" id="IPR020940">
    <property type="entry name" value="Thymidylate_synthase_AS"/>
</dbReference>
<dbReference type="AlphaFoldDB" id="A0A645CAU4"/>
<sequence length="276" mass="32271">MSYADNVFIDNCRDILENGFSTEHDKVRPVWEDGTPAYTIKKFCVVNRYDLSKEFPILTLRYTNWKAAIDEILWIWQKKSNKISELNSHIWDSWMGDDGTIGKAYGYQLGIKHQYKEGMFDQVDRVLFDLKNNPSSRRIMTNIYNFEDLHEMNLYPCAYSMTFNVVGGKLNAILNQRSQDTLAANNWNVVQYAALVHMFAQVSRLQVGELVHVIADMHIYDRHIPMIEEIIKREPLEAPKFIINKEIKNFYDFTVDDFELIDYKHGNNIGKIPIAV</sequence>
<keyword evidence="4" id="KW-0545">Nucleotide biosynthesis</keyword>